<gene>
    <name evidence="1" type="ORF">M5D96_004097</name>
</gene>
<evidence type="ECO:0000313" key="2">
    <source>
        <dbReference type="Proteomes" id="UP001059596"/>
    </source>
</evidence>
<proteinExistence type="predicted"/>
<organism evidence="1 2">
    <name type="scientific">Drosophila gunungcola</name>
    <name type="common">fruit fly</name>
    <dbReference type="NCBI Taxonomy" id="103775"/>
    <lineage>
        <taxon>Eukaryota</taxon>
        <taxon>Metazoa</taxon>
        <taxon>Ecdysozoa</taxon>
        <taxon>Arthropoda</taxon>
        <taxon>Hexapoda</taxon>
        <taxon>Insecta</taxon>
        <taxon>Pterygota</taxon>
        <taxon>Neoptera</taxon>
        <taxon>Endopterygota</taxon>
        <taxon>Diptera</taxon>
        <taxon>Brachycera</taxon>
        <taxon>Muscomorpha</taxon>
        <taxon>Ephydroidea</taxon>
        <taxon>Drosophilidae</taxon>
        <taxon>Drosophila</taxon>
        <taxon>Sophophora</taxon>
    </lineage>
</organism>
<protein>
    <submittedName>
        <fullName evidence="1">Uncharacterized protein</fullName>
    </submittedName>
</protein>
<reference evidence="1" key="1">
    <citation type="journal article" date="2023" name="Genome Biol. Evol.">
        <title>Long-read-based Genome Assembly of Drosophila gunungcola Reveals Fewer Chemosensory Genes in Flower-breeding Species.</title>
        <authorList>
            <person name="Negi A."/>
            <person name="Liao B.Y."/>
            <person name="Yeh S.D."/>
        </authorList>
    </citation>
    <scope>NUCLEOTIDE SEQUENCE</scope>
    <source>
        <strain evidence="1">Sukarami</strain>
    </source>
</reference>
<sequence length="33" mass="3920">MCMLFLSAVVVPFLKRIQSICFYCDWKGRGFFL</sequence>
<comment type="caution">
    <text evidence="1">The sequence shown here is derived from an EMBL/GenBank/DDBJ whole genome shotgun (WGS) entry which is preliminary data.</text>
</comment>
<dbReference type="AlphaFoldDB" id="A0A9P9YTB1"/>
<dbReference type="EMBL" id="JAMKOV010000002">
    <property type="protein sequence ID" value="KAI8042774.1"/>
    <property type="molecule type" value="Genomic_DNA"/>
</dbReference>
<evidence type="ECO:0000313" key="1">
    <source>
        <dbReference type="EMBL" id="KAI8042774.1"/>
    </source>
</evidence>
<accession>A0A9P9YTB1</accession>
<keyword evidence="2" id="KW-1185">Reference proteome</keyword>
<name>A0A9P9YTB1_9MUSC</name>
<dbReference type="Proteomes" id="UP001059596">
    <property type="component" value="Unassembled WGS sequence"/>
</dbReference>